<dbReference type="SUPFAM" id="SSF53756">
    <property type="entry name" value="UDP-Glycosyltransferase/glycogen phosphorylase"/>
    <property type="match status" value="1"/>
</dbReference>
<sequence length="435" mass="51230">MKFKTGIYLGSNIDESSYEYMLSKKNIVLFASKVFPERVHSKYKGKLNYFDENLDQIYSESFDYELIDSVISDYNLSLLWNRFHFRFRKKFRTEISRYEFQLSIIHSSIHFIKKHNLENIYFAYEPHNLLTYIFKKVCIYLGINSVTMRVSPFVSRLFAYDDLKKTIIENKNKDAFALEKFIKSREFNSANHDEMSRVSINFPLNISLYHNLRYHKYLFKSSTPRDQIFKSDFIIFFLHYQPESTTLPDGGVFVSQFEALKVLSKLCESLNFKLVVRDHPATVRFFNKNWRSKYFVDKIKNIGKNVVFDDYRKSNVEILKKCKAVATITGTVINEGLVNGIPVITFGDHPFHGWRGKSIVQFKGSFDRLISSFKIALQLKKDEIIKETKNYLSFASKKSFGGDFLGIEKDSQISILWFNRHKAFKDYINSIDNEN</sequence>
<dbReference type="AlphaFoldDB" id="H6REM3"/>
<gene>
    <name evidence="1" type="ORF">VIS_S18BIA10002</name>
</gene>
<proteinExistence type="predicted"/>
<dbReference type="GO" id="GO:0015774">
    <property type="term" value="P:polysaccharide transport"/>
    <property type="evidence" value="ECO:0007669"/>
    <property type="project" value="InterPro"/>
</dbReference>
<dbReference type="InterPro" id="IPR007833">
    <property type="entry name" value="Capsule_polysaccharide_synth"/>
</dbReference>
<accession>H6REM3</accession>
<dbReference type="GO" id="GO:0000271">
    <property type="term" value="P:polysaccharide biosynthetic process"/>
    <property type="evidence" value="ECO:0007669"/>
    <property type="project" value="InterPro"/>
</dbReference>
<protein>
    <submittedName>
        <fullName evidence="1">Capsule polysaccharide biosynthesis protein</fullName>
    </submittedName>
</protein>
<reference evidence="1" key="2">
    <citation type="submission" date="2012-02" db="EMBL/GenBank/DDBJ databases">
        <authorList>
            <person name="Genoscope - CEA"/>
        </authorList>
    </citation>
    <scope>NUCLEOTIDE SEQUENCE</scope>
</reference>
<evidence type="ECO:0000313" key="1">
    <source>
        <dbReference type="EMBL" id="CCF99484.1"/>
    </source>
</evidence>
<reference evidence="1" key="1">
    <citation type="journal article" date="2012" name="Environ. Microbiol.">
        <title>Genomic content of uncultured Bacteroidetes from contrasting oceanic provinces in the North Atlantic Ocean.</title>
        <authorList>
            <person name="Gomez-Pereira P.R."/>
            <person name="Schuler M."/>
            <person name="Fuchs B.M."/>
            <person name="Bennke C."/>
            <person name="Teeling H."/>
            <person name="Waldmann J."/>
            <person name="Richter M."/>
            <person name="Barbe V."/>
            <person name="Bataille E."/>
            <person name="Glockner F.O."/>
            <person name="Amann R."/>
        </authorList>
    </citation>
    <scope>NUCLEOTIDE SEQUENCE</scope>
</reference>
<name>H6REM3_9BACT</name>
<dbReference type="EMBL" id="FO117581">
    <property type="protein sequence ID" value="CCF99484.1"/>
    <property type="molecule type" value="Genomic_DNA"/>
</dbReference>
<dbReference type="Pfam" id="PF05159">
    <property type="entry name" value="Capsule_synth"/>
    <property type="match status" value="1"/>
</dbReference>
<organism evidence="1">
    <name type="scientific">uncultured Flavobacteriia bacterium</name>
    <dbReference type="NCBI Taxonomy" id="212695"/>
    <lineage>
        <taxon>Bacteria</taxon>
        <taxon>Pseudomonadati</taxon>
        <taxon>Bacteroidota</taxon>
        <taxon>Flavobacteriia</taxon>
        <taxon>environmental samples</taxon>
    </lineage>
</organism>